<comment type="caution">
    <text evidence="3">The sequence shown here is derived from an EMBL/GenBank/DDBJ whole genome shotgun (WGS) entry which is preliminary data.</text>
</comment>
<keyword evidence="1" id="KW-0472">Membrane</keyword>
<keyword evidence="4" id="KW-1185">Reference proteome</keyword>
<dbReference type="EMBL" id="JAAFZH010000014">
    <property type="protein sequence ID" value="NDU98012.1"/>
    <property type="molecule type" value="Genomic_DNA"/>
</dbReference>
<feature type="transmembrane region" description="Helical" evidence="1">
    <location>
        <begin position="235"/>
        <end position="254"/>
    </location>
</feature>
<keyword evidence="1" id="KW-1133">Transmembrane helix</keyword>
<feature type="domain" description="TPM" evidence="2">
    <location>
        <begin position="94"/>
        <end position="217"/>
    </location>
</feature>
<accession>A0A6L9LF86</accession>
<dbReference type="PANTHER" id="PTHR30373:SF2">
    <property type="entry name" value="UPF0603 PROTEIN YGCG"/>
    <property type="match status" value="1"/>
</dbReference>
<evidence type="ECO:0000313" key="4">
    <source>
        <dbReference type="Proteomes" id="UP000474175"/>
    </source>
</evidence>
<evidence type="ECO:0000313" key="3">
    <source>
        <dbReference type="EMBL" id="NDU98012.1"/>
    </source>
</evidence>
<dbReference type="Proteomes" id="UP000474175">
    <property type="component" value="Unassembled WGS sequence"/>
</dbReference>
<dbReference type="Gene3D" id="3.10.310.50">
    <property type="match status" value="1"/>
</dbReference>
<proteinExistence type="predicted"/>
<evidence type="ECO:0000256" key="1">
    <source>
        <dbReference type="SAM" id="Phobius"/>
    </source>
</evidence>
<sequence length="317" mass="34195">MLKAWYRAYFRQVNSYSSISPTTGQPTPTNFPTTFRFNKTSVNVSAFPYRIIRSIGLAVLLFLMTLPGVLQAQDSSTSDPSAIIPDKPNPPRLVNDFVGILSSSERSQLEQKLRAYNDSTSTQITVVIVKTTEPYPIGDFAFQVGRKWGIGQKGKNNGLVLAWATQTRKVFIATGYGLEGAIPDAIAKRIISNTIVPAFKQEQWYQGLNDATTEIIKRASGEYKAEPRQQSDGDGFGEILIWVFIAFIVLYFLSRRSGGGGNNRNRGGGFFPPVFFPPSTYSGWGSRGGGGWSGGGGSDFGGFGGGSFGGGGAGGDY</sequence>
<reference evidence="3 4" key="1">
    <citation type="submission" date="2020-02" db="EMBL/GenBank/DDBJ databases">
        <title>Draft genome sequence of two Spirosoma agri KCTC 52727 and Spirosoma terrae KCTC 52035.</title>
        <authorList>
            <person name="Rojas J."/>
            <person name="Ambika Manirajan B."/>
            <person name="Suarez C."/>
            <person name="Ratering S."/>
            <person name="Schnell S."/>
        </authorList>
    </citation>
    <scope>NUCLEOTIDE SEQUENCE [LARGE SCALE GENOMIC DNA]</scope>
    <source>
        <strain evidence="3 4">KCTC 52035</strain>
    </source>
</reference>
<dbReference type="AlphaFoldDB" id="A0A6L9LF86"/>
<organism evidence="3 4">
    <name type="scientific">Spirosoma terrae</name>
    <dbReference type="NCBI Taxonomy" id="1968276"/>
    <lineage>
        <taxon>Bacteria</taxon>
        <taxon>Pseudomonadati</taxon>
        <taxon>Bacteroidota</taxon>
        <taxon>Cytophagia</taxon>
        <taxon>Cytophagales</taxon>
        <taxon>Cytophagaceae</taxon>
        <taxon>Spirosoma</taxon>
    </lineage>
</organism>
<dbReference type="PANTHER" id="PTHR30373">
    <property type="entry name" value="UPF0603 PROTEIN YGCG"/>
    <property type="match status" value="1"/>
</dbReference>
<protein>
    <submittedName>
        <fullName evidence="3">TPM domain-containing protein</fullName>
    </submittedName>
</protein>
<evidence type="ECO:0000259" key="2">
    <source>
        <dbReference type="Pfam" id="PF04536"/>
    </source>
</evidence>
<dbReference type="InterPro" id="IPR007621">
    <property type="entry name" value="TPM_dom"/>
</dbReference>
<gene>
    <name evidence="3" type="ORF">GK108_24215</name>
</gene>
<dbReference type="Pfam" id="PF04536">
    <property type="entry name" value="TPM_phosphatase"/>
    <property type="match status" value="1"/>
</dbReference>
<feature type="transmembrane region" description="Helical" evidence="1">
    <location>
        <begin position="51"/>
        <end position="70"/>
    </location>
</feature>
<keyword evidence="1" id="KW-0812">Transmembrane</keyword>
<name>A0A6L9LF86_9BACT</name>